<organism evidence="2 3">
    <name type="scientific">Aeromonas veronii</name>
    <dbReference type="NCBI Taxonomy" id="654"/>
    <lineage>
        <taxon>Bacteria</taxon>
        <taxon>Pseudomonadati</taxon>
        <taxon>Pseudomonadota</taxon>
        <taxon>Gammaproteobacteria</taxon>
        <taxon>Aeromonadales</taxon>
        <taxon>Aeromonadaceae</taxon>
        <taxon>Aeromonas</taxon>
    </lineage>
</organism>
<dbReference type="EMBL" id="AP022038">
    <property type="protein sequence ID" value="BBR38340.1"/>
    <property type="molecule type" value="Genomic_DNA"/>
</dbReference>
<feature type="signal peptide" evidence="1">
    <location>
        <begin position="1"/>
        <end position="21"/>
    </location>
</feature>
<gene>
    <name evidence="2" type="ORF">WP3W19E03_08650</name>
</gene>
<protein>
    <submittedName>
        <fullName evidence="2">Uncharacterized protein</fullName>
    </submittedName>
</protein>
<feature type="chain" id="PRO_5027902734" evidence="1">
    <location>
        <begin position="22"/>
        <end position="208"/>
    </location>
</feature>
<keyword evidence="1" id="KW-0732">Signal</keyword>
<proteinExistence type="predicted"/>
<evidence type="ECO:0000313" key="2">
    <source>
        <dbReference type="EMBL" id="BBR38340.1"/>
    </source>
</evidence>
<name>A0A6S5BSJ1_AERVE</name>
<evidence type="ECO:0000313" key="3">
    <source>
        <dbReference type="Proteomes" id="UP000515442"/>
    </source>
</evidence>
<dbReference type="Proteomes" id="UP000515442">
    <property type="component" value="Chromosome"/>
</dbReference>
<dbReference type="AlphaFoldDB" id="A0A6S5BSJ1"/>
<sequence length="208" mass="23837">MANKRGLLLLIALISPFPARALVMGSQWQLDSSRAGEGADSTVQLWLGYERETQMGLIFIDGQSAGVALPLYQQSFIAVGVSPMQVADHTRFGALWRLGWQLDDEHQLSIGQLYDVTGRYGQIWYMEHSLPLPANVSLNLWLTRGNQAHMSAYDAEEGWREWGMTLERSWSWDQWTLDTEVGAKQWLMKERDWQPTISLTLRYQFSLQ</sequence>
<accession>A0A6S5BSJ1</accession>
<evidence type="ECO:0000256" key="1">
    <source>
        <dbReference type="SAM" id="SignalP"/>
    </source>
</evidence>
<reference evidence="2 3" key="1">
    <citation type="submission" date="2019-12" db="EMBL/GenBank/DDBJ databases">
        <title>complete genome sequences of Aeromonas veronii str. WP3-W19-ESBL-03 isolated from wastewater treatment plant effluent.</title>
        <authorList>
            <person name="Sekizuka T."/>
            <person name="Itokawa K."/>
            <person name="Yatsu K."/>
            <person name="Inamine Y."/>
            <person name="Kuroda M."/>
        </authorList>
    </citation>
    <scope>NUCLEOTIDE SEQUENCE [LARGE SCALE GENOMIC DNA]</scope>
    <source>
        <strain evidence="2 3">WP3-W19-ESBL-03</strain>
    </source>
</reference>
<dbReference type="RefSeq" id="WP_182938951.1">
    <property type="nucleotide sequence ID" value="NZ_AP022038.1"/>
</dbReference>